<evidence type="ECO:0008006" key="3">
    <source>
        <dbReference type="Google" id="ProtNLM"/>
    </source>
</evidence>
<protein>
    <recommendedName>
        <fullName evidence="3">Secreted protein</fullName>
    </recommendedName>
</protein>
<dbReference type="AlphaFoldDB" id="A0AAV4SJ29"/>
<sequence>MLSMKAIGGAVTGTCSPAMMMMVLTAPASTNLGRMGDPRANHIVPPDFGTKPSTPTEISRCMVFTMEECSAE</sequence>
<comment type="caution">
    <text evidence="1">The sequence shown here is derived from an EMBL/GenBank/DDBJ whole genome shotgun (WGS) entry which is preliminary data.</text>
</comment>
<accession>A0AAV4SJ29</accession>
<evidence type="ECO:0000313" key="2">
    <source>
        <dbReference type="Proteomes" id="UP001054945"/>
    </source>
</evidence>
<gene>
    <name evidence="1" type="ORF">CEXT_615901</name>
</gene>
<reference evidence="1 2" key="1">
    <citation type="submission" date="2021-06" db="EMBL/GenBank/DDBJ databases">
        <title>Caerostris extrusa draft genome.</title>
        <authorList>
            <person name="Kono N."/>
            <person name="Arakawa K."/>
        </authorList>
    </citation>
    <scope>NUCLEOTIDE SEQUENCE [LARGE SCALE GENOMIC DNA]</scope>
</reference>
<keyword evidence="2" id="KW-1185">Reference proteome</keyword>
<dbReference type="Proteomes" id="UP001054945">
    <property type="component" value="Unassembled WGS sequence"/>
</dbReference>
<evidence type="ECO:0000313" key="1">
    <source>
        <dbReference type="EMBL" id="GIY33979.1"/>
    </source>
</evidence>
<dbReference type="EMBL" id="BPLR01009712">
    <property type="protein sequence ID" value="GIY33979.1"/>
    <property type="molecule type" value="Genomic_DNA"/>
</dbReference>
<name>A0AAV4SJ29_CAEEX</name>
<proteinExistence type="predicted"/>
<organism evidence="1 2">
    <name type="scientific">Caerostris extrusa</name>
    <name type="common">Bark spider</name>
    <name type="synonym">Caerostris bankana</name>
    <dbReference type="NCBI Taxonomy" id="172846"/>
    <lineage>
        <taxon>Eukaryota</taxon>
        <taxon>Metazoa</taxon>
        <taxon>Ecdysozoa</taxon>
        <taxon>Arthropoda</taxon>
        <taxon>Chelicerata</taxon>
        <taxon>Arachnida</taxon>
        <taxon>Araneae</taxon>
        <taxon>Araneomorphae</taxon>
        <taxon>Entelegynae</taxon>
        <taxon>Araneoidea</taxon>
        <taxon>Araneidae</taxon>
        <taxon>Caerostris</taxon>
    </lineage>
</organism>